<accession>A0A8J5MFB5</accession>
<proteinExistence type="predicted"/>
<dbReference type="InterPro" id="IPR052727">
    <property type="entry name" value="Rab4/Rab5_effector"/>
</dbReference>
<evidence type="ECO:0000313" key="4">
    <source>
        <dbReference type="Proteomes" id="UP000709295"/>
    </source>
</evidence>
<evidence type="ECO:0000256" key="1">
    <source>
        <dbReference type="SAM" id="MobiDB-lite"/>
    </source>
</evidence>
<keyword evidence="4" id="KW-1185">Reference proteome</keyword>
<reference evidence="3" key="1">
    <citation type="submission" date="2021-01" db="EMBL/GenBank/DDBJ databases">
        <title>Phytophthora aleatoria, a newly-described species from Pinus radiata is distinct from Phytophthora cactorum isolates based on comparative genomics.</title>
        <authorList>
            <person name="Mcdougal R."/>
            <person name="Panda P."/>
            <person name="Williams N."/>
            <person name="Studholme D.J."/>
        </authorList>
    </citation>
    <scope>NUCLEOTIDE SEQUENCE</scope>
    <source>
        <strain evidence="3">NZFS 4037</strain>
    </source>
</reference>
<dbReference type="InterPro" id="IPR002913">
    <property type="entry name" value="START_lipid-bd_dom"/>
</dbReference>
<dbReference type="EMBL" id="JAENGY010000710">
    <property type="protein sequence ID" value="KAG6957792.1"/>
    <property type="molecule type" value="Genomic_DNA"/>
</dbReference>
<organism evidence="3 4">
    <name type="scientific">Phytophthora aleatoria</name>
    <dbReference type="NCBI Taxonomy" id="2496075"/>
    <lineage>
        <taxon>Eukaryota</taxon>
        <taxon>Sar</taxon>
        <taxon>Stramenopiles</taxon>
        <taxon>Oomycota</taxon>
        <taxon>Peronosporomycetes</taxon>
        <taxon>Peronosporales</taxon>
        <taxon>Peronosporaceae</taxon>
        <taxon>Phytophthora</taxon>
    </lineage>
</organism>
<dbReference type="PANTHER" id="PTHR13510:SF44">
    <property type="entry name" value="RABENOSYN-5"/>
    <property type="match status" value="1"/>
</dbReference>
<dbReference type="GO" id="GO:0008289">
    <property type="term" value="F:lipid binding"/>
    <property type="evidence" value="ECO:0007669"/>
    <property type="project" value="InterPro"/>
</dbReference>
<sequence>MKSKQPKWKKFHCPPLAAARKEQITHEANRACDELLRFSAGEAFSSTGSSLDSDEDQFQDGLKWEYTEQLESIRVEKVKVKSETKKGVYYFRGITQVEATIEEVMELYDVDMAHPNMQLEKKLSPDILHSVVLYEILPYRPDESTIFIGIRWSAVRSPYVMVRNRDYCYLEIQRRFTLPDGRRGFARCLHSVKIKSCPDMEKSHGFVRGSMYRSGIVFIESKRDRKTLDIVQAVYTDLKGNVPQWVAAKGLRQRLMSLEHLKKYVNMKRVANQTFARRSQLMAPGKVKTCFVCVDDIGTFKRRYNCQKCGEVRRNAMRRVKVAEETSEARTAPVWHRFVFLALFLAVICGRCKLTINADIPVVGKMKLTICSLCSLAINRSALPDNNNSDDSGGLGHRPFSATQQPTYQHRDCDDEAPVRKRALSLNSFHTANFDHTSLQSSVLAREF</sequence>
<dbReference type="Proteomes" id="UP000709295">
    <property type="component" value="Unassembled WGS sequence"/>
</dbReference>
<dbReference type="AlphaFoldDB" id="A0A8J5MFB5"/>
<feature type="region of interest" description="Disordered" evidence="1">
    <location>
        <begin position="387"/>
        <end position="412"/>
    </location>
</feature>
<gene>
    <name evidence="3" type="ORF">JG688_00010823</name>
</gene>
<name>A0A8J5MFB5_9STRA</name>
<feature type="domain" description="START" evidence="2">
    <location>
        <begin position="161"/>
        <end position="251"/>
    </location>
</feature>
<dbReference type="PROSITE" id="PS50848">
    <property type="entry name" value="START"/>
    <property type="match status" value="1"/>
</dbReference>
<evidence type="ECO:0000259" key="2">
    <source>
        <dbReference type="PROSITE" id="PS50848"/>
    </source>
</evidence>
<evidence type="ECO:0000313" key="3">
    <source>
        <dbReference type="EMBL" id="KAG6957792.1"/>
    </source>
</evidence>
<dbReference type="PANTHER" id="PTHR13510">
    <property type="entry name" value="FYVE-FINGER-CONTAINING RAB5 EFFECTOR PROTEIN RABENOSYN-5-RELATED"/>
    <property type="match status" value="1"/>
</dbReference>
<comment type="caution">
    <text evidence="3">The sequence shown here is derived from an EMBL/GenBank/DDBJ whole genome shotgun (WGS) entry which is preliminary data.</text>
</comment>
<dbReference type="Pfam" id="PF01852">
    <property type="entry name" value="START"/>
    <property type="match status" value="1"/>
</dbReference>
<protein>
    <recommendedName>
        <fullName evidence="2">START domain-containing protein</fullName>
    </recommendedName>
</protein>